<reference evidence="5 6" key="1">
    <citation type="journal article" date="2016" name="Nat. Commun.">
        <title>Thousands of microbial genomes shed light on interconnected biogeochemical processes in an aquifer system.</title>
        <authorList>
            <person name="Anantharaman K."/>
            <person name="Brown C.T."/>
            <person name="Hug L.A."/>
            <person name="Sharon I."/>
            <person name="Castelle C.J."/>
            <person name="Probst A.J."/>
            <person name="Thomas B.C."/>
            <person name="Singh A."/>
            <person name="Wilkins M.J."/>
            <person name="Karaoz U."/>
            <person name="Brodie E.L."/>
            <person name="Williams K.H."/>
            <person name="Hubbard S.S."/>
            <person name="Banfield J.F."/>
        </authorList>
    </citation>
    <scope>NUCLEOTIDE SEQUENCE [LARGE SCALE GENOMIC DNA]</scope>
</reference>
<sequence length="371" mass="41083">MKINQLRVSALREKLQSEKLDAVLISKMENIRYLSGFSGSTGYMMVDGKSAYIFVDFRYIEQVKKETSKIEIIQTSRSQIGEVCEFIKKKKYKKVAVEGGHLSVNGLRSFEDLLSKSQKLVPTASLIEAGRMVKSKEEITLIKKAVELVDVTFYEMISKGKENFIGKSESEVAAKIEYYMKCGGAQSPSFESIVAFGPNSAYPHYKPSPGVTVKPKGKKAGDGTFLKLDFGAKLNGYCSDMTRTIFIGKPTQKHLDIYKIVLEAQLTAINRAKPGMSGREIDKIARDVITKHGYKDNFGHGLGHGVGLEIHEGPTVSSLSEIKVTENMVFTIEPGVYIPGFGGVRIEDIVVMEKTGCRILTKSPKEIIIIE</sequence>
<dbReference type="EMBL" id="MGFH01000051">
    <property type="protein sequence ID" value="OGM06828.1"/>
    <property type="molecule type" value="Genomic_DNA"/>
</dbReference>
<keyword evidence="1" id="KW-0479">Metal-binding</keyword>
<dbReference type="InterPro" id="IPR001714">
    <property type="entry name" value="Pept_M24_MAP"/>
</dbReference>
<dbReference type="Pfam" id="PF00557">
    <property type="entry name" value="Peptidase_M24"/>
    <property type="match status" value="1"/>
</dbReference>
<dbReference type="InterPro" id="IPR000994">
    <property type="entry name" value="Pept_M24"/>
</dbReference>
<name>A0A1F7WXD8_9BACT</name>
<dbReference type="PANTHER" id="PTHR46112">
    <property type="entry name" value="AMINOPEPTIDASE"/>
    <property type="match status" value="1"/>
</dbReference>
<accession>A0A1F7WXD8</accession>
<dbReference type="Gene3D" id="3.40.350.10">
    <property type="entry name" value="Creatinase/prolidase N-terminal domain"/>
    <property type="match status" value="1"/>
</dbReference>
<dbReference type="InterPro" id="IPR050659">
    <property type="entry name" value="Peptidase_M24B"/>
</dbReference>
<dbReference type="SUPFAM" id="SSF55920">
    <property type="entry name" value="Creatinase/aminopeptidase"/>
    <property type="match status" value="1"/>
</dbReference>
<dbReference type="InterPro" id="IPR000587">
    <property type="entry name" value="Creatinase_N"/>
</dbReference>
<protein>
    <recommendedName>
        <fullName evidence="7">Xaa-Pro dipeptidase</fullName>
    </recommendedName>
</protein>
<dbReference type="Proteomes" id="UP000178735">
    <property type="component" value="Unassembled WGS sequence"/>
</dbReference>
<evidence type="ECO:0000256" key="2">
    <source>
        <dbReference type="ARBA" id="ARBA00022801"/>
    </source>
</evidence>
<dbReference type="PROSITE" id="PS00491">
    <property type="entry name" value="PROLINE_PEPTIDASE"/>
    <property type="match status" value="1"/>
</dbReference>
<dbReference type="PANTHER" id="PTHR46112:SF3">
    <property type="entry name" value="AMINOPEPTIDASE YPDF"/>
    <property type="match status" value="1"/>
</dbReference>
<dbReference type="SUPFAM" id="SSF53092">
    <property type="entry name" value="Creatinase/prolidase N-terminal domain"/>
    <property type="match status" value="1"/>
</dbReference>
<feature type="domain" description="Peptidase M24" evidence="3">
    <location>
        <begin position="141"/>
        <end position="353"/>
    </location>
</feature>
<keyword evidence="2" id="KW-0378">Hydrolase</keyword>
<gene>
    <name evidence="5" type="ORF">A2008_02525</name>
</gene>
<dbReference type="STRING" id="1817813.A2008_02525"/>
<dbReference type="InterPro" id="IPR001131">
    <property type="entry name" value="Peptidase_M24B_aminopep-P_CS"/>
</dbReference>
<dbReference type="InterPro" id="IPR029149">
    <property type="entry name" value="Creatin/AminoP/Spt16_N"/>
</dbReference>
<dbReference type="GO" id="GO:0046872">
    <property type="term" value="F:metal ion binding"/>
    <property type="evidence" value="ECO:0007669"/>
    <property type="project" value="UniProtKB-KW"/>
</dbReference>
<feature type="domain" description="Creatinase N-terminal" evidence="4">
    <location>
        <begin position="7"/>
        <end position="133"/>
    </location>
</feature>
<evidence type="ECO:0000313" key="5">
    <source>
        <dbReference type="EMBL" id="OGM06828.1"/>
    </source>
</evidence>
<dbReference type="PRINTS" id="PR00599">
    <property type="entry name" value="MAPEPTIDASE"/>
</dbReference>
<comment type="caution">
    <text evidence="5">The sequence shown here is derived from an EMBL/GenBank/DDBJ whole genome shotgun (WGS) entry which is preliminary data.</text>
</comment>
<dbReference type="GO" id="GO:0008235">
    <property type="term" value="F:metalloexopeptidase activity"/>
    <property type="evidence" value="ECO:0007669"/>
    <property type="project" value="UniProtKB-ARBA"/>
</dbReference>
<dbReference type="GO" id="GO:0004177">
    <property type="term" value="F:aminopeptidase activity"/>
    <property type="evidence" value="ECO:0007669"/>
    <property type="project" value="UniProtKB-ARBA"/>
</dbReference>
<evidence type="ECO:0008006" key="7">
    <source>
        <dbReference type="Google" id="ProtNLM"/>
    </source>
</evidence>
<evidence type="ECO:0000256" key="1">
    <source>
        <dbReference type="ARBA" id="ARBA00022723"/>
    </source>
</evidence>
<proteinExistence type="predicted"/>
<dbReference type="Gene3D" id="3.90.230.10">
    <property type="entry name" value="Creatinase/methionine aminopeptidase superfamily"/>
    <property type="match status" value="1"/>
</dbReference>
<dbReference type="AlphaFoldDB" id="A0A1F7WXD8"/>
<evidence type="ECO:0000259" key="4">
    <source>
        <dbReference type="Pfam" id="PF01321"/>
    </source>
</evidence>
<evidence type="ECO:0000313" key="6">
    <source>
        <dbReference type="Proteomes" id="UP000178735"/>
    </source>
</evidence>
<dbReference type="InterPro" id="IPR036005">
    <property type="entry name" value="Creatinase/aminopeptidase-like"/>
</dbReference>
<dbReference type="Pfam" id="PF01321">
    <property type="entry name" value="Creatinase_N"/>
    <property type="match status" value="1"/>
</dbReference>
<organism evidence="5 6">
    <name type="scientific">Candidatus Wallbacteria bacterium GWC2_49_35</name>
    <dbReference type="NCBI Taxonomy" id="1817813"/>
    <lineage>
        <taxon>Bacteria</taxon>
        <taxon>Candidatus Walliibacteriota</taxon>
    </lineage>
</organism>
<evidence type="ECO:0000259" key="3">
    <source>
        <dbReference type="Pfam" id="PF00557"/>
    </source>
</evidence>